<feature type="region of interest" description="Disordered" evidence="1">
    <location>
        <begin position="70"/>
        <end position="112"/>
    </location>
</feature>
<evidence type="ECO:0000313" key="2">
    <source>
        <dbReference type="EMBL" id="OAQ25099.1"/>
    </source>
</evidence>
<accession>A0A197JL55</accession>
<dbReference type="EMBL" id="KV442083">
    <property type="protein sequence ID" value="OAQ25099.1"/>
    <property type="molecule type" value="Genomic_DNA"/>
</dbReference>
<proteinExistence type="predicted"/>
<evidence type="ECO:0000256" key="1">
    <source>
        <dbReference type="SAM" id="MobiDB-lite"/>
    </source>
</evidence>
<evidence type="ECO:0000313" key="3">
    <source>
        <dbReference type="Proteomes" id="UP000078512"/>
    </source>
</evidence>
<dbReference type="AlphaFoldDB" id="A0A197JL55"/>
<dbReference type="Proteomes" id="UP000078512">
    <property type="component" value="Unassembled WGS sequence"/>
</dbReference>
<gene>
    <name evidence="2" type="ORF">K457DRAFT_790726</name>
</gene>
<sequence length="162" mass="18540">MLQFKQYCRPDDRSTLCDPFMGSRSSTAPLFRWTDRPFGLVWFAEIRLARHVLFFIYFPGSSSSLVLVPSPLTKSNPALKKKHKERKKERKKKGVGEVGNLNSIDRQKEKQVDNTIQKMDDPFTATLAQGLAALTNTGHILHRKAKPELMPPHPILLLNHNY</sequence>
<name>A0A197JL55_9FUNG</name>
<keyword evidence="3" id="KW-1185">Reference proteome</keyword>
<feature type="compositionally biased region" description="Basic residues" evidence="1">
    <location>
        <begin position="79"/>
        <end position="93"/>
    </location>
</feature>
<protein>
    <submittedName>
        <fullName evidence="2">Uncharacterized protein</fullName>
    </submittedName>
</protein>
<organism evidence="2 3">
    <name type="scientific">Linnemannia elongata AG-77</name>
    <dbReference type="NCBI Taxonomy" id="1314771"/>
    <lineage>
        <taxon>Eukaryota</taxon>
        <taxon>Fungi</taxon>
        <taxon>Fungi incertae sedis</taxon>
        <taxon>Mucoromycota</taxon>
        <taxon>Mortierellomycotina</taxon>
        <taxon>Mortierellomycetes</taxon>
        <taxon>Mortierellales</taxon>
        <taxon>Mortierellaceae</taxon>
        <taxon>Linnemannia</taxon>
    </lineage>
</organism>
<reference evidence="2 3" key="1">
    <citation type="submission" date="2016-05" db="EMBL/GenBank/DDBJ databases">
        <title>Genome sequencing reveals origins of a unique bacterial endosymbiosis in the earliest lineages of terrestrial Fungi.</title>
        <authorList>
            <consortium name="DOE Joint Genome Institute"/>
            <person name="Uehling J."/>
            <person name="Gryganskyi A."/>
            <person name="Hameed K."/>
            <person name="Tschaplinski T."/>
            <person name="Misztal P."/>
            <person name="Wu S."/>
            <person name="Desiro A."/>
            <person name="Vande Pol N."/>
            <person name="Du Z.-Y."/>
            <person name="Zienkiewicz A."/>
            <person name="Zienkiewicz K."/>
            <person name="Morin E."/>
            <person name="Tisserant E."/>
            <person name="Splivallo R."/>
            <person name="Hainaut M."/>
            <person name="Henrissat B."/>
            <person name="Ohm R."/>
            <person name="Kuo A."/>
            <person name="Yan J."/>
            <person name="Lipzen A."/>
            <person name="Nolan M."/>
            <person name="Labutti K."/>
            <person name="Barry K."/>
            <person name="Goldstein A."/>
            <person name="Labbe J."/>
            <person name="Schadt C."/>
            <person name="Tuskan G."/>
            <person name="Grigoriev I."/>
            <person name="Martin F."/>
            <person name="Vilgalys R."/>
            <person name="Bonito G."/>
        </authorList>
    </citation>
    <scope>NUCLEOTIDE SEQUENCE [LARGE SCALE GENOMIC DNA]</scope>
    <source>
        <strain evidence="2 3">AG-77</strain>
    </source>
</reference>